<keyword evidence="2" id="KW-1185">Reference proteome</keyword>
<name>A0A2D2DGV6_9BURK</name>
<gene>
    <name evidence="1" type="ORF">CR152_06625</name>
</gene>
<protein>
    <submittedName>
        <fullName evidence="1">Uncharacterized protein</fullName>
    </submittedName>
</protein>
<dbReference type="AlphaFoldDB" id="A0A2D2DGV6"/>
<organism evidence="1 2">
    <name type="scientific">Massilia violaceinigra</name>
    <dbReference type="NCBI Taxonomy" id="2045208"/>
    <lineage>
        <taxon>Bacteria</taxon>
        <taxon>Pseudomonadati</taxon>
        <taxon>Pseudomonadota</taxon>
        <taxon>Betaproteobacteria</taxon>
        <taxon>Burkholderiales</taxon>
        <taxon>Oxalobacteraceae</taxon>
        <taxon>Telluria group</taxon>
        <taxon>Massilia</taxon>
    </lineage>
</organism>
<proteinExistence type="predicted"/>
<dbReference type="KEGG" id="mass:CR152_06625"/>
<dbReference type="Proteomes" id="UP000229897">
    <property type="component" value="Chromosome"/>
</dbReference>
<evidence type="ECO:0000313" key="1">
    <source>
        <dbReference type="EMBL" id="ATQ74210.1"/>
    </source>
</evidence>
<dbReference type="EMBL" id="CP024608">
    <property type="protein sequence ID" value="ATQ74210.1"/>
    <property type="molecule type" value="Genomic_DNA"/>
</dbReference>
<sequence>MTTITDFSAFLDQADVTDHEEAYALYTAVNQCTNMGSFECVETSNGNMIVSSHSVEDKLLLATPEAREAFLARISQRYIGDEDMDMEGWTSYMRGMQKDD</sequence>
<dbReference type="RefSeq" id="WP_099874200.1">
    <property type="nucleotide sequence ID" value="NZ_CP024608.1"/>
</dbReference>
<dbReference type="OrthoDB" id="1454130at2"/>
<evidence type="ECO:0000313" key="2">
    <source>
        <dbReference type="Proteomes" id="UP000229897"/>
    </source>
</evidence>
<reference evidence="1" key="1">
    <citation type="submission" date="2017-10" db="EMBL/GenBank/DDBJ databases">
        <title>Massilia psychrophilum sp. nov., a novel purple-pigmented bacterium isolated from Tianshan glacier, Xinjiang Municipality, China.</title>
        <authorList>
            <person name="Wang H."/>
        </authorList>
    </citation>
    <scope>NUCLEOTIDE SEQUENCE [LARGE SCALE GENOMIC DNA]</scope>
    <source>
        <strain evidence="1">B2</strain>
    </source>
</reference>
<accession>A0A2D2DGV6</accession>